<proteinExistence type="predicted"/>
<protein>
    <submittedName>
        <fullName evidence="1">Uncharacterized protein</fullName>
    </submittedName>
</protein>
<keyword evidence="2" id="KW-1185">Reference proteome</keyword>
<dbReference type="Proteomes" id="UP000326396">
    <property type="component" value="Linkage Group LG2"/>
</dbReference>
<name>A0A5N6NCZ3_9ASTR</name>
<accession>A0A5N6NCZ3</accession>
<evidence type="ECO:0000313" key="1">
    <source>
        <dbReference type="EMBL" id="KAD4585721.1"/>
    </source>
</evidence>
<organism evidence="1 2">
    <name type="scientific">Mikania micrantha</name>
    <name type="common">bitter vine</name>
    <dbReference type="NCBI Taxonomy" id="192012"/>
    <lineage>
        <taxon>Eukaryota</taxon>
        <taxon>Viridiplantae</taxon>
        <taxon>Streptophyta</taxon>
        <taxon>Embryophyta</taxon>
        <taxon>Tracheophyta</taxon>
        <taxon>Spermatophyta</taxon>
        <taxon>Magnoliopsida</taxon>
        <taxon>eudicotyledons</taxon>
        <taxon>Gunneridae</taxon>
        <taxon>Pentapetalae</taxon>
        <taxon>asterids</taxon>
        <taxon>campanulids</taxon>
        <taxon>Asterales</taxon>
        <taxon>Asteraceae</taxon>
        <taxon>Asteroideae</taxon>
        <taxon>Heliantheae alliance</taxon>
        <taxon>Eupatorieae</taxon>
        <taxon>Mikania</taxon>
    </lineage>
</organism>
<dbReference type="EMBL" id="SZYD01000012">
    <property type="protein sequence ID" value="KAD4585721.1"/>
    <property type="molecule type" value="Genomic_DNA"/>
</dbReference>
<gene>
    <name evidence="1" type="ORF">E3N88_23322</name>
</gene>
<evidence type="ECO:0000313" key="2">
    <source>
        <dbReference type="Proteomes" id="UP000326396"/>
    </source>
</evidence>
<dbReference type="AlphaFoldDB" id="A0A5N6NCZ3"/>
<sequence>METTLDISGCPDQHRVRVELCPRNELKKVELELLNHVMVGAEQLVYTTRFHELAALAPDIVPTLEKRIEWYVGGLPSCIQGHVIAAHPTTLEMVVTLSATLTDMMVASSALKKETGTTKELEQHPAKKQKVVKNFATTTTTKEAVPTQPQLNHQTYSGMAPLCDKCKYHHQ</sequence>
<reference evidence="1 2" key="1">
    <citation type="submission" date="2019-05" db="EMBL/GenBank/DDBJ databases">
        <title>Mikania micrantha, genome provides insights into the molecular mechanism of rapid growth.</title>
        <authorList>
            <person name="Liu B."/>
        </authorList>
    </citation>
    <scope>NUCLEOTIDE SEQUENCE [LARGE SCALE GENOMIC DNA]</scope>
    <source>
        <strain evidence="1">NLD-2019</strain>
        <tissue evidence="1">Leaf</tissue>
    </source>
</reference>
<comment type="caution">
    <text evidence="1">The sequence shown here is derived from an EMBL/GenBank/DDBJ whole genome shotgun (WGS) entry which is preliminary data.</text>
</comment>